<accession>A0A1H7I303</accession>
<dbReference type="InterPro" id="IPR005625">
    <property type="entry name" value="PepSY-ass_TM"/>
</dbReference>
<dbReference type="Pfam" id="PF03929">
    <property type="entry name" value="PepSY_TM"/>
    <property type="match status" value="1"/>
</dbReference>
<gene>
    <name evidence="2" type="ORF">SAMN05661044_00541</name>
</gene>
<protein>
    <submittedName>
        <fullName evidence="2">Uncharacterized iron-regulated membrane protein</fullName>
    </submittedName>
</protein>
<dbReference type="OrthoDB" id="111691at2"/>
<keyword evidence="3" id="KW-1185">Reference proteome</keyword>
<name>A0A1H7I303_OLID1</name>
<keyword evidence="1" id="KW-0472">Membrane</keyword>
<sequence>MKKDKPSHKKKTPIKKVIGFLHLWLGLISGIIVFIVAVTGCLFVFQQEISNVVHRAKFSVAVPNRPAVLPISVLKEKADKALGANATFITTYKDPTKAWEFMCYKEGNQDALTFFGTIEKYESAFVNPYSGEITGHIDYTKDFFVIVKYIHWSLLLNTVYGQPIVGYATLIFVILLITGLVLWWPKNLKKSNFNKSFKIKWKASFKRVNYDLHNVPGFYALFITLILALTGMVWAMKWFQDTVYVVASQSLTPPTFVAKTSDTTMHAVQSPLDIAFLNASKAFNTHERIGMSPAIGKEGVVYAYGYHGKETYYDTDELQLDQYTGKQLYRSNFVDKNNGEKIIGMNYDIHVGAILGLPGKILAFIASLIAASLPVTGFIIWYGRKKKTIKDHTKLEKLPKVPIAVHP</sequence>
<reference evidence="3" key="1">
    <citation type="submission" date="2016-10" db="EMBL/GenBank/DDBJ databases">
        <authorList>
            <person name="Varghese N."/>
            <person name="Submissions S."/>
        </authorList>
    </citation>
    <scope>NUCLEOTIDE SEQUENCE [LARGE SCALE GENOMIC DNA]</scope>
    <source>
        <strain evidence="3">DSM 18733</strain>
    </source>
</reference>
<keyword evidence="1" id="KW-0812">Transmembrane</keyword>
<dbReference type="PANTHER" id="PTHR34219">
    <property type="entry name" value="IRON-REGULATED INNER MEMBRANE PROTEIN-RELATED"/>
    <property type="match status" value="1"/>
</dbReference>
<dbReference type="STRING" id="407022.SAMN05661044_00541"/>
<feature type="transmembrane region" description="Helical" evidence="1">
    <location>
        <begin position="164"/>
        <end position="185"/>
    </location>
</feature>
<dbReference type="AlphaFoldDB" id="A0A1H7I303"/>
<feature type="transmembrane region" description="Helical" evidence="1">
    <location>
        <begin position="216"/>
        <end position="236"/>
    </location>
</feature>
<feature type="transmembrane region" description="Helical" evidence="1">
    <location>
        <begin position="361"/>
        <end position="382"/>
    </location>
</feature>
<keyword evidence="1" id="KW-1133">Transmembrane helix</keyword>
<evidence type="ECO:0000313" key="3">
    <source>
        <dbReference type="Proteomes" id="UP000199421"/>
    </source>
</evidence>
<dbReference type="PANTHER" id="PTHR34219:SF3">
    <property type="entry name" value="BLL7967 PROTEIN"/>
    <property type="match status" value="1"/>
</dbReference>
<dbReference type="Proteomes" id="UP000199421">
    <property type="component" value="Unassembled WGS sequence"/>
</dbReference>
<dbReference type="EMBL" id="FOAF01000001">
    <property type="protein sequence ID" value="SEK55810.1"/>
    <property type="molecule type" value="Genomic_DNA"/>
</dbReference>
<organism evidence="2 3">
    <name type="scientific">Olivibacter domesticus</name>
    <name type="common">Pseudosphingobacterium domesticum</name>
    <dbReference type="NCBI Taxonomy" id="407022"/>
    <lineage>
        <taxon>Bacteria</taxon>
        <taxon>Pseudomonadati</taxon>
        <taxon>Bacteroidota</taxon>
        <taxon>Sphingobacteriia</taxon>
        <taxon>Sphingobacteriales</taxon>
        <taxon>Sphingobacteriaceae</taxon>
        <taxon>Olivibacter</taxon>
    </lineage>
</organism>
<feature type="transmembrane region" description="Helical" evidence="1">
    <location>
        <begin position="21"/>
        <end position="45"/>
    </location>
</feature>
<evidence type="ECO:0000256" key="1">
    <source>
        <dbReference type="SAM" id="Phobius"/>
    </source>
</evidence>
<dbReference type="RefSeq" id="WP_093317945.1">
    <property type="nucleotide sequence ID" value="NZ_FOAF01000001.1"/>
</dbReference>
<proteinExistence type="predicted"/>
<evidence type="ECO:0000313" key="2">
    <source>
        <dbReference type="EMBL" id="SEK55810.1"/>
    </source>
</evidence>